<comment type="subcellular location">
    <subcellularLocation>
        <location evidence="1 10">Cell membrane</location>
        <topology evidence="1 10">Multi-pass membrane protein</topology>
    </subcellularLocation>
</comment>
<dbReference type="GO" id="GO:0005549">
    <property type="term" value="F:odorant binding"/>
    <property type="evidence" value="ECO:0007669"/>
    <property type="project" value="InterPro"/>
</dbReference>
<feature type="transmembrane region" description="Helical" evidence="10">
    <location>
        <begin position="68"/>
        <end position="87"/>
    </location>
</feature>
<dbReference type="VEuPathDB" id="VectorBase:PPAI013164"/>
<dbReference type="Proteomes" id="UP000092462">
    <property type="component" value="Unassembled WGS sequence"/>
</dbReference>
<evidence type="ECO:0000256" key="6">
    <source>
        <dbReference type="ARBA" id="ARBA00022989"/>
    </source>
</evidence>
<proteinExistence type="inferred from homology"/>
<dbReference type="GO" id="GO:0005886">
    <property type="term" value="C:plasma membrane"/>
    <property type="evidence" value="ECO:0007669"/>
    <property type="project" value="UniProtKB-SubCell"/>
</dbReference>
<dbReference type="EMBL" id="AJVK01020522">
    <property type="status" value="NOT_ANNOTATED_CDS"/>
    <property type="molecule type" value="Genomic_DNA"/>
</dbReference>
<organism evidence="11 12">
    <name type="scientific">Phlebotomus papatasi</name>
    <name type="common">Sandfly</name>
    <dbReference type="NCBI Taxonomy" id="29031"/>
    <lineage>
        <taxon>Eukaryota</taxon>
        <taxon>Metazoa</taxon>
        <taxon>Ecdysozoa</taxon>
        <taxon>Arthropoda</taxon>
        <taxon>Hexapoda</taxon>
        <taxon>Insecta</taxon>
        <taxon>Pterygota</taxon>
        <taxon>Neoptera</taxon>
        <taxon>Endopterygota</taxon>
        <taxon>Diptera</taxon>
        <taxon>Nematocera</taxon>
        <taxon>Psychodoidea</taxon>
        <taxon>Psychodidae</taxon>
        <taxon>Phlebotomus</taxon>
        <taxon>Phlebotomus</taxon>
    </lineage>
</organism>
<dbReference type="PANTHER" id="PTHR21137">
    <property type="entry name" value="ODORANT RECEPTOR"/>
    <property type="match status" value="1"/>
</dbReference>
<evidence type="ECO:0000256" key="8">
    <source>
        <dbReference type="ARBA" id="ARBA00023170"/>
    </source>
</evidence>
<evidence type="ECO:0000256" key="5">
    <source>
        <dbReference type="ARBA" id="ARBA00022725"/>
    </source>
</evidence>
<dbReference type="PANTHER" id="PTHR21137:SF35">
    <property type="entry name" value="ODORANT RECEPTOR 19A-RELATED"/>
    <property type="match status" value="1"/>
</dbReference>
<keyword evidence="6 10" id="KW-1133">Transmembrane helix</keyword>
<feature type="transmembrane region" description="Helical" evidence="10">
    <location>
        <begin position="352"/>
        <end position="372"/>
    </location>
</feature>
<evidence type="ECO:0000256" key="7">
    <source>
        <dbReference type="ARBA" id="ARBA00023136"/>
    </source>
</evidence>
<dbReference type="Pfam" id="PF02949">
    <property type="entry name" value="7tm_6"/>
    <property type="match status" value="1"/>
</dbReference>
<keyword evidence="8 10" id="KW-0675">Receptor</keyword>
<dbReference type="InterPro" id="IPR004117">
    <property type="entry name" value="7tm6_olfct_rcpt"/>
</dbReference>
<keyword evidence="9 10" id="KW-0807">Transducer</keyword>
<evidence type="ECO:0000256" key="3">
    <source>
        <dbReference type="ARBA" id="ARBA00022606"/>
    </source>
</evidence>
<keyword evidence="4 10" id="KW-0812">Transmembrane</keyword>
<keyword evidence="7 10" id="KW-0472">Membrane</keyword>
<dbReference type="GO" id="GO:0004984">
    <property type="term" value="F:olfactory receptor activity"/>
    <property type="evidence" value="ECO:0007669"/>
    <property type="project" value="InterPro"/>
</dbReference>
<keyword evidence="5 10" id="KW-0552">Olfaction</keyword>
<evidence type="ECO:0000256" key="2">
    <source>
        <dbReference type="ARBA" id="ARBA00022475"/>
    </source>
</evidence>
<evidence type="ECO:0000256" key="4">
    <source>
        <dbReference type="ARBA" id="ARBA00022692"/>
    </source>
</evidence>
<dbReference type="AlphaFoldDB" id="A0A3F2ZEA3"/>
<feature type="transmembrane region" description="Helical" evidence="10">
    <location>
        <begin position="279"/>
        <end position="303"/>
    </location>
</feature>
<dbReference type="VEuPathDB" id="VectorBase:PPAPM1_008127"/>
<sequence>MTDLAKCYDEFIKIENFLNRLVKILSCSFFPRKFFFGFEKYTFLAVLVYYISTTISATYYFKGTMLEAIMLIVVGFGSWQILIKVLVPLTNENELNQLLFWIRGLHLNHTFDFVTQAAGTNFKNMQFFIKLFNKIIFPVYFMAAVAVIGYCVNSNSVIHAIPWIPVRQNESNIYHHIHQAFVLPSITAIATPPECFLVTIGFYFIAIQNVLRDMINHLDDSNLENKKHFLRTVYILHSEILNSFRIFNDIYFYVFTVQAVTSSLIIMFLFYIIRIEMSIIFVPLILGIYFQFLLLCIFGEIIYSKTEDIFTNLYLTKWYEFDLSDQKIFLMMMRISQYPFGLKAAGMYDINIVMAFKVMKAGFSFCAILYTFT</sequence>
<keyword evidence="2" id="KW-1003">Cell membrane</keyword>
<dbReference type="EnsemblMetazoa" id="PPAI013164-RA">
    <property type="protein sequence ID" value="PPAI013164-PA"/>
    <property type="gene ID" value="PPAI013164"/>
</dbReference>
<protein>
    <recommendedName>
        <fullName evidence="10">Odorant receptor</fullName>
    </recommendedName>
</protein>
<keyword evidence="3 10" id="KW-0716">Sensory transduction</keyword>
<feature type="transmembrane region" description="Helical" evidence="10">
    <location>
        <begin position="41"/>
        <end position="61"/>
    </location>
</feature>
<feature type="transmembrane region" description="Helical" evidence="10">
    <location>
        <begin position="135"/>
        <end position="152"/>
    </location>
</feature>
<comment type="caution">
    <text evidence="10">Lacks conserved residue(s) required for the propagation of feature annotation.</text>
</comment>
<name>A0A3F2ZEA3_PHLPP</name>
<reference evidence="11" key="1">
    <citation type="submission" date="2022-08" db="UniProtKB">
        <authorList>
            <consortium name="EnsemblMetazoa"/>
        </authorList>
    </citation>
    <scope>IDENTIFICATION</scope>
    <source>
        <strain evidence="11">Israel</strain>
    </source>
</reference>
<feature type="transmembrane region" description="Helical" evidence="10">
    <location>
        <begin position="250"/>
        <end position="273"/>
    </location>
</feature>
<evidence type="ECO:0000256" key="10">
    <source>
        <dbReference type="RuleBase" id="RU351113"/>
    </source>
</evidence>
<evidence type="ECO:0000313" key="12">
    <source>
        <dbReference type="Proteomes" id="UP000092462"/>
    </source>
</evidence>
<evidence type="ECO:0000313" key="11">
    <source>
        <dbReference type="EnsemblMetazoa" id="PPAI013164-PA"/>
    </source>
</evidence>
<evidence type="ECO:0000256" key="9">
    <source>
        <dbReference type="ARBA" id="ARBA00023224"/>
    </source>
</evidence>
<evidence type="ECO:0000256" key="1">
    <source>
        <dbReference type="ARBA" id="ARBA00004651"/>
    </source>
</evidence>
<dbReference type="GO" id="GO:0007165">
    <property type="term" value="P:signal transduction"/>
    <property type="evidence" value="ECO:0007669"/>
    <property type="project" value="UniProtKB-KW"/>
</dbReference>
<comment type="similarity">
    <text evidence="10">Belongs to the insect chemoreceptor superfamily. Heteromeric odorant receptor channel (TC 1.A.69) family.</text>
</comment>
<accession>A0A3F2ZEA3</accession>
<keyword evidence="12" id="KW-1185">Reference proteome</keyword>